<name>A0A099FBP0_9RHOB</name>
<feature type="binding site" evidence="2">
    <location>
        <position position="359"/>
    </location>
    <ligand>
        <name>Mn(2+)</name>
        <dbReference type="ChEBI" id="CHEBI:29035"/>
        <label>2</label>
    </ligand>
</feature>
<feature type="domain" description="Peptidase M20 dimerisation" evidence="3">
    <location>
        <begin position="188"/>
        <end position="272"/>
    </location>
</feature>
<feature type="binding site" evidence="2">
    <location>
        <position position="165"/>
    </location>
    <ligand>
        <name>Mn(2+)</name>
        <dbReference type="ChEBI" id="CHEBI:29035"/>
        <label>2</label>
    </ligand>
</feature>
<dbReference type="Proteomes" id="UP000029917">
    <property type="component" value="Unassembled WGS sequence"/>
</dbReference>
<dbReference type="EMBL" id="JRKS01000018">
    <property type="protein sequence ID" value="KGJ07653.1"/>
    <property type="molecule type" value="Genomic_DNA"/>
</dbReference>
<feature type="binding site" evidence="2">
    <location>
        <position position="104"/>
    </location>
    <ligand>
        <name>Mn(2+)</name>
        <dbReference type="ChEBI" id="CHEBI:29035"/>
        <label>2</label>
    </ligand>
</feature>
<evidence type="ECO:0000259" key="3">
    <source>
        <dbReference type="Pfam" id="PF07687"/>
    </source>
</evidence>
<organism evidence="4 5">
    <name type="scientific">Paracoccus sphaerophysae</name>
    <dbReference type="NCBI Taxonomy" id="690417"/>
    <lineage>
        <taxon>Bacteria</taxon>
        <taxon>Pseudomonadati</taxon>
        <taxon>Pseudomonadota</taxon>
        <taxon>Alphaproteobacteria</taxon>
        <taxon>Rhodobacterales</taxon>
        <taxon>Paracoccaceae</taxon>
        <taxon>Paracoccus</taxon>
    </lineage>
</organism>
<feature type="binding site" evidence="2">
    <location>
        <position position="106"/>
    </location>
    <ligand>
        <name>Mn(2+)</name>
        <dbReference type="ChEBI" id="CHEBI:29035"/>
        <label>2</label>
    </ligand>
</feature>
<dbReference type="GO" id="GO:0019877">
    <property type="term" value="P:diaminopimelate biosynthetic process"/>
    <property type="evidence" value="ECO:0007669"/>
    <property type="project" value="UniProtKB-ARBA"/>
</dbReference>
<dbReference type="STRING" id="690417.IC63_07775"/>
<dbReference type="InterPro" id="IPR017439">
    <property type="entry name" value="Amidohydrolase"/>
</dbReference>
<dbReference type="InterPro" id="IPR002933">
    <property type="entry name" value="Peptidase_M20"/>
</dbReference>
<dbReference type="GO" id="GO:0046872">
    <property type="term" value="F:metal ion binding"/>
    <property type="evidence" value="ECO:0007669"/>
    <property type="project" value="UniProtKB-KW"/>
</dbReference>
<dbReference type="GO" id="GO:0050118">
    <property type="term" value="F:N-acetyldiaminopimelate deacetylase activity"/>
    <property type="evidence" value="ECO:0007669"/>
    <property type="project" value="UniProtKB-ARBA"/>
</dbReference>
<dbReference type="PANTHER" id="PTHR11014">
    <property type="entry name" value="PEPTIDASE M20 FAMILY MEMBER"/>
    <property type="match status" value="1"/>
</dbReference>
<sequence length="388" mass="41548">MPVKNRFAEMLPEITAWRREFHENPELLYEVHRTAGRVAELLREFGVDEVTEGIGRTGVVGVIRGKTDTRGRVIGLRADMDALPINEITGLDYASKTPGVMHACGHDGHTAMLLGAAKYLAETRNFDGTAVVIFQPAEEGGAGGLAMVEDGLVDRWGIQEFYGMHNMPGIPVGSFAIREGGIMAAADQFDIVVTGKGGHAAKPHECIDSTLIAAQIIVALQSIVSRNVDPLKNAVVSTCVVQTDSTAYNVIPQVVRLKGTARSLDPGVRAQLESGISRVSQGIAAAFGAQVEVTYHRGYPVTVNHPEETGHAISVARDLSADVNTDVAPMMGGEDFSYMLEQKPGAYIFVGNGDTAMVHHPAYNFDDDAIPFGSSWYAGMVEARMPAA</sequence>
<dbReference type="FunFam" id="3.30.70.360:FF:000001">
    <property type="entry name" value="N-acetyldiaminopimelate deacetylase"/>
    <property type="match status" value="1"/>
</dbReference>
<keyword evidence="5" id="KW-1185">Reference proteome</keyword>
<evidence type="ECO:0000313" key="4">
    <source>
        <dbReference type="EMBL" id="KGJ07653.1"/>
    </source>
</evidence>
<dbReference type="SUPFAM" id="SSF55031">
    <property type="entry name" value="Bacterial exopeptidase dimerisation domain"/>
    <property type="match status" value="1"/>
</dbReference>
<evidence type="ECO:0000313" key="5">
    <source>
        <dbReference type="Proteomes" id="UP000029917"/>
    </source>
</evidence>
<comment type="caution">
    <text evidence="4">The sequence shown here is derived from an EMBL/GenBank/DDBJ whole genome shotgun (WGS) entry which is preliminary data.</text>
</comment>
<dbReference type="PANTHER" id="PTHR11014:SF63">
    <property type="entry name" value="METALLOPEPTIDASE, PUTATIVE (AFU_ORTHOLOGUE AFUA_6G09600)-RELATED"/>
    <property type="match status" value="1"/>
</dbReference>
<dbReference type="Pfam" id="PF01546">
    <property type="entry name" value="Peptidase_M20"/>
    <property type="match status" value="1"/>
</dbReference>
<comment type="cofactor">
    <cofactor evidence="2">
        <name>Mn(2+)</name>
        <dbReference type="ChEBI" id="CHEBI:29035"/>
    </cofactor>
    <text evidence="2">The Mn(2+) ion enhances activity.</text>
</comment>
<reference evidence="4 5" key="1">
    <citation type="submission" date="2014-09" db="EMBL/GenBank/DDBJ databases">
        <authorList>
            <person name="McGinnis J.M."/>
            <person name="Wolfgang W.J."/>
        </authorList>
    </citation>
    <scope>NUCLEOTIDE SEQUENCE [LARGE SCALE GENOMIC DNA]</scope>
    <source>
        <strain evidence="4 5">HAMBI 3106</strain>
    </source>
</reference>
<dbReference type="Pfam" id="PF07687">
    <property type="entry name" value="M20_dimer"/>
    <property type="match status" value="1"/>
</dbReference>
<dbReference type="InterPro" id="IPR011650">
    <property type="entry name" value="Peptidase_M20_dimer"/>
</dbReference>
<proteinExistence type="predicted"/>
<dbReference type="PIRSF" id="PIRSF005962">
    <property type="entry name" value="Pept_M20D_amidohydro"/>
    <property type="match status" value="1"/>
</dbReference>
<dbReference type="AlphaFoldDB" id="A0A099FBP0"/>
<dbReference type="OrthoDB" id="9777385at2"/>
<dbReference type="Gene3D" id="3.40.630.10">
    <property type="entry name" value="Zn peptidases"/>
    <property type="match status" value="1"/>
</dbReference>
<keyword evidence="1 4" id="KW-0378">Hydrolase</keyword>
<accession>A0A099FBP0</accession>
<protein>
    <submittedName>
        <fullName evidence="4">Amidohydrolase</fullName>
    </submittedName>
</protein>
<dbReference type="NCBIfam" id="TIGR01891">
    <property type="entry name" value="amidohydrolases"/>
    <property type="match status" value="1"/>
</dbReference>
<reference evidence="4 5" key="2">
    <citation type="submission" date="2014-10" db="EMBL/GenBank/DDBJ databases">
        <title>Paracoccus sanguinis sp. nov., isolated from clinical specimens of New York State patients.</title>
        <authorList>
            <person name="Mingle L.A."/>
            <person name="Cole J.A."/>
            <person name="Lapierre P."/>
            <person name="Musser K.A."/>
        </authorList>
    </citation>
    <scope>NUCLEOTIDE SEQUENCE [LARGE SCALE GENOMIC DNA]</scope>
    <source>
        <strain evidence="4 5">HAMBI 3106</strain>
    </source>
</reference>
<dbReference type="RefSeq" id="WP_036718629.1">
    <property type="nucleotide sequence ID" value="NZ_JRKS01000018.1"/>
</dbReference>
<evidence type="ECO:0000256" key="2">
    <source>
        <dbReference type="PIRSR" id="PIRSR005962-1"/>
    </source>
</evidence>
<keyword evidence="2" id="KW-0479">Metal-binding</keyword>
<evidence type="ECO:0000256" key="1">
    <source>
        <dbReference type="ARBA" id="ARBA00022801"/>
    </source>
</evidence>
<dbReference type="SUPFAM" id="SSF53187">
    <property type="entry name" value="Zn-dependent exopeptidases"/>
    <property type="match status" value="1"/>
</dbReference>
<keyword evidence="2" id="KW-0464">Manganese</keyword>
<dbReference type="CDD" id="cd05666">
    <property type="entry name" value="M20_Acy1-like"/>
    <property type="match status" value="1"/>
</dbReference>
<dbReference type="InterPro" id="IPR036264">
    <property type="entry name" value="Bact_exopeptidase_dim_dom"/>
</dbReference>
<gene>
    <name evidence="4" type="ORF">IC63_07775</name>
</gene>
<feature type="binding site" evidence="2">
    <location>
        <position position="139"/>
    </location>
    <ligand>
        <name>Mn(2+)</name>
        <dbReference type="ChEBI" id="CHEBI:29035"/>
        <label>2</label>
    </ligand>
</feature>
<dbReference type="Gene3D" id="3.30.70.360">
    <property type="match status" value="1"/>
</dbReference>